<dbReference type="SUPFAM" id="SSF81901">
    <property type="entry name" value="HCP-like"/>
    <property type="match status" value="1"/>
</dbReference>
<evidence type="ECO:0000313" key="1">
    <source>
        <dbReference type="EMBL" id="ADE38252.1"/>
    </source>
</evidence>
<name>D5BNI5_PUNMI</name>
<dbReference type="AlphaFoldDB" id="D5BNI5"/>
<protein>
    <submittedName>
        <fullName evidence="1">Sel1-like repeat protein</fullName>
        <ecNumber evidence="1">3.5.2.6</ecNumber>
    </submittedName>
</protein>
<dbReference type="InterPro" id="IPR011990">
    <property type="entry name" value="TPR-like_helical_dom_sf"/>
</dbReference>
<dbReference type="PANTHER" id="PTHR11102">
    <property type="entry name" value="SEL-1-LIKE PROTEIN"/>
    <property type="match status" value="1"/>
</dbReference>
<dbReference type="RefSeq" id="WP_013044882.1">
    <property type="nucleotide sequence ID" value="NC_014010.1"/>
</dbReference>
<dbReference type="InterPro" id="IPR006597">
    <property type="entry name" value="Sel1-like"/>
</dbReference>
<dbReference type="GO" id="GO:0008800">
    <property type="term" value="F:beta-lactamase activity"/>
    <property type="evidence" value="ECO:0007669"/>
    <property type="project" value="UniProtKB-EC"/>
</dbReference>
<dbReference type="STRING" id="488538.SAR116_0009"/>
<gene>
    <name evidence="1" type="ordered locus">SAR116_0009</name>
</gene>
<dbReference type="Proteomes" id="UP000007460">
    <property type="component" value="Chromosome"/>
</dbReference>
<proteinExistence type="predicted"/>
<dbReference type="SMART" id="SM00671">
    <property type="entry name" value="SEL1"/>
    <property type="match status" value="3"/>
</dbReference>
<organism evidence="1 2">
    <name type="scientific">Puniceispirillum marinum (strain IMCC1322)</name>
    <dbReference type="NCBI Taxonomy" id="488538"/>
    <lineage>
        <taxon>Bacteria</taxon>
        <taxon>Pseudomonadati</taxon>
        <taxon>Pseudomonadota</taxon>
        <taxon>Alphaproteobacteria</taxon>
        <taxon>Candidatus Puniceispirillales</taxon>
        <taxon>Candidatus Puniceispirillaceae</taxon>
        <taxon>Candidatus Puniceispirillum</taxon>
    </lineage>
</organism>
<keyword evidence="1" id="KW-0378">Hydrolase</keyword>
<dbReference type="EMBL" id="CP001751">
    <property type="protein sequence ID" value="ADE38252.1"/>
    <property type="molecule type" value="Genomic_DNA"/>
</dbReference>
<dbReference type="PANTHER" id="PTHR11102:SF160">
    <property type="entry name" value="ERAD-ASSOCIATED E3 UBIQUITIN-PROTEIN LIGASE COMPONENT HRD3"/>
    <property type="match status" value="1"/>
</dbReference>
<dbReference type="HOGENOM" id="CLU_1189138_0_0_5"/>
<accession>D5BNI5</accession>
<dbReference type="eggNOG" id="COG0790">
    <property type="taxonomic scope" value="Bacteria"/>
</dbReference>
<reference evidence="1 2" key="1">
    <citation type="journal article" date="2010" name="J. Bacteriol.">
        <title>Complete genome sequence of "Candidatus Puniceispirillum marinum" IMCC1322, a representative of the SAR116 clade in the Alphaproteobacteria.</title>
        <authorList>
            <person name="Oh H.M."/>
            <person name="Kwon K.K."/>
            <person name="Kang I."/>
            <person name="Kang S.G."/>
            <person name="Lee J.H."/>
            <person name="Kim S.J."/>
            <person name="Cho J.C."/>
        </authorList>
    </citation>
    <scope>NUCLEOTIDE SEQUENCE [LARGE SCALE GENOMIC DNA]</scope>
    <source>
        <strain evidence="1 2">IMCC1322</strain>
    </source>
</reference>
<dbReference type="KEGG" id="apb:SAR116_0009"/>
<evidence type="ECO:0000313" key="2">
    <source>
        <dbReference type="Proteomes" id="UP000007460"/>
    </source>
</evidence>
<keyword evidence="2" id="KW-1185">Reference proteome</keyword>
<dbReference type="Pfam" id="PF08238">
    <property type="entry name" value="Sel1"/>
    <property type="match status" value="3"/>
</dbReference>
<dbReference type="InterPro" id="IPR050767">
    <property type="entry name" value="Sel1_AlgK"/>
</dbReference>
<sequence length="233" mass="26019">MTTRPFTITSIHIPDPSRYGNARRTVAMMRGIVIALILCVLAIPFVTEAEAGTLPQDTSKQITTLRQQAAAGSAIAQFRLGEAFQRGQHVPQDMTTAHHYYSLAATQGHIRAQFRLGFLYERGLGVKQNFATAARFYHQAAHHNHPVAQHNLAILFAHGRGVKRNLQHAYGWARMAEINARQISTHPTRSHKPLSADFHAKLDKLLSRLRTRLSDGQITRAEWHIQLASGIPT</sequence>
<dbReference type="Gene3D" id="1.25.40.10">
    <property type="entry name" value="Tetratricopeptide repeat domain"/>
    <property type="match status" value="1"/>
</dbReference>
<dbReference type="EC" id="3.5.2.6" evidence="1"/>